<keyword evidence="3 6" id="KW-0677">Repeat</keyword>
<evidence type="ECO:0000256" key="5">
    <source>
        <dbReference type="PROSITE-ProRule" id="PRU00377"/>
    </source>
</evidence>
<feature type="compositionally biased region" description="Basic and acidic residues" evidence="7">
    <location>
        <begin position="91"/>
        <end position="101"/>
    </location>
</feature>
<evidence type="ECO:0000256" key="3">
    <source>
        <dbReference type="ARBA" id="ARBA00022737"/>
    </source>
</evidence>
<keyword evidence="6" id="KW-1133">Transmembrane helix</keyword>
<dbReference type="AlphaFoldDB" id="A0A3S5B6R2"/>
<comment type="caution">
    <text evidence="5">Lacks conserved residue(s) required for the propagation of feature annotation.</text>
</comment>
<keyword evidence="2 6" id="KW-0245">EGF-like domain</keyword>
<keyword evidence="6" id="KW-0732">Signal</keyword>
<name>A0A3S5B6R2_9PLAT</name>
<protein>
    <recommendedName>
        <fullName evidence="6">Delta-like protein</fullName>
    </recommendedName>
</protein>
<evidence type="ECO:0000256" key="6">
    <source>
        <dbReference type="RuleBase" id="RU280815"/>
    </source>
</evidence>
<evidence type="ECO:0000313" key="9">
    <source>
        <dbReference type="EMBL" id="VEL14672.1"/>
    </source>
</evidence>
<dbReference type="Gene3D" id="2.10.25.140">
    <property type="match status" value="1"/>
</dbReference>
<feature type="region of interest" description="Disordered" evidence="7">
    <location>
        <begin position="57"/>
        <end position="105"/>
    </location>
</feature>
<proteinExistence type="predicted"/>
<keyword evidence="10" id="KW-1185">Reference proteome</keyword>
<keyword evidence="1 6" id="KW-0217">Developmental protein</keyword>
<keyword evidence="4 5" id="KW-1015">Disulfide bond</keyword>
<evidence type="ECO:0000256" key="7">
    <source>
        <dbReference type="SAM" id="MobiDB-lite"/>
    </source>
</evidence>
<dbReference type="GO" id="GO:0016020">
    <property type="term" value="C:membrane"/>
    <property type="evidence" value="ECO:0007669"/>
    <property type="project" value="UniProtKB-SubCell"/>
</dbReference>
<accession>A0A3S5B6R2</accession>
<dbReference type="GO" id="GO:0007154">
    <property type="term" value="P:cell communication"/>
    <property type="evidence" value="ECO:0007669"/>
    <property type="project" value="InterPro"/>
</dbReference>
<feature type="compositionally biased region" description="Polar residues" evidence="7">
    <location>
        <begin position="80"/>
        <end position="90"/>
    </location>
</feature>
<gene>
    <name evidence="9" type="ORF">PXEA_LOCUS8112</name>
</gene>
<reference evidence="9" key="1">
    <citation type="submission" date="2018-11" db="EMBL/GenBank/DDBJ databases">
        <authorList>
            <consortium name="Pathogen Informatics"/>
        </authorList>
    </citation>
    <scope>NUCLEOTIDE SEQUENCE</scope>
</reference>
<comment type="caution">
    <text evidence="9">The sequence shown here is derived from an EMBL/GenBank/DDBJ whole genome shotgun (WGS) entry which is preliminary data.</text>
</comment>
<feature type="region of interest" description="Disordered" evidence="7">
    <location>
        <begin position="140"/>
        <end position="162"/>
    </location>
</feature>
<organism evidence="9 10">
    <name type="scientific">Protopolystoma xenopodis</name>
    <dbReference type="NCBI Taxonomy" id="117903"/>
    <lineage>
        <taxon>Eukaryota</taxon>
        <taxon>Metazoa</taxon>
        <taxon>Spiralia</taxon>
        <taxon>Lophotrochozoa</taxon>
        <taxon>Platyhelminthes</taxon>
        <taxon>Monogenea</taxon>
        <taxon>Polyopisthocotylea</taxon>
        <taxon>Polystomatidea</taxon>
        <taxon>Polystomatidae</taxon>
        <taxon>Protopolystoma</taxon>
    </lineage>
</organism>
<dbReference type="Proteomes" id="UP000784294">
    <property type="component" value="Unassembled WGS sequence"/>
</dbReference>
<feature type="domain" description="DSL" evidence="8">
    <location>
        <begin position="18"/>
        <end position="63"/>
    </location>
</feature>
<feature type="disulfide bond" evidence="5">
    <location>
        <begin position="20"/>
        <end position="29"/>
    </location>
</feature>
<evidence type="ECO:0000256" key="2">
    <source>
        <dbReference type="ARBA" id="ARBA00022536"/>
    </source>
</evidence>
<dbReference type="EMBL" id="CAAALY010021941">
    <property type="protein sequence ID" value="VEL14672.1"/>
    <property type="molecule type" value="Genomic_DNA"/>
</dbReference>
<sequence length="162" mass="17319">MVPALSLAGIRLQMTLRRYCNDHFYGPTCGVYCEEVDKAGIGHFICDSDGNKVCLPGEEGEAEPRRVRGRLKPPERSGLGWSSSQVTTSDEAFHGPFEPRVHLSSAEPQMDPTLFQFGAQLGGRLITAENAAAATISSSPKSLFSLSGSSSASVLSQARSKT</sequence>
<evidence type="ECO:0000256" key="1">
    <source>
        <dbReference type="ARBA" id="ARBA00022473"/>
    </source>
</evidence>
<dbReference type="PROSITE" id="PS51051">
    <property type="entry name" value="DSL"/>
    <property type="match status" value="1"/>
</dbReference>
<evidence type="ECO:0000259" key="8">
    <source>
        <dbReference type="PROSITE" id="PS51051"/>
    </source>
</evidence>
<dbReference type="InterPro" id="IPR001774">
    <property type="entry name" value="DSL"/>
</dbReference>
<dbReference type="OrthoDB" id="6250255at2759"/>
<evidence type="ECO:0000256" key="4">
    <source>
        <dbReference type="ARBA" id="ARBA00023157"/>
    </source>
</evidence>
<keyword evidence="6" id="KW-0472">Membrane</keyword>
<keyword evidence="6" id="KW-0812">Transmembrane</keyword>
<dbReference type="SMART" id="SM00051">
    <property type="entry name" value="DSL"/>
    <property type="match status" value="1"/>
</dbReference>
<comment type="subcellular location">
    <subcellularLocation>
        <location evidence="6">Membrane</location>
        <topology evidence="6">Single-pass type I membrane protein</topology>
    </subcellularLocation>
</comment>
<dbReference type="Pfam" id="PF01414">
    <property type="entry name" value="DSL"/>
    <property type="match status" value="1"/>
</dbReference>
<evidence type="ECO:0000313" key="10">
    <source>
        <dbReference type="Proteomes" id="UP000784294"/>
    </source>
</evidence>
<comment type="function">
    <text evidence="6">Putative Notch ligand involved in the mediation of Notch signaling.</text>
</comment>
<feature type="compositionally biased region" description="Low complexity" evidence="7">
    <location>
        <begin position="140"/>
        <end position="156"/>
    </location>
</feature>